<proteinExistence type="inferred from homology"/>
<evidence type="ECO:0000259" key="7">
    <source>
        <dbReference type="Pfam" id="PF05199"/>
    </source>
</evidence>
<dbReference type="SUPFAM" id="SSF51905">
    <property type="entry name" value="FAD/NAD(P)-binding domain"/>
    <property type="match status" value="1"/>
</dbReference>
<evidence type="ECO:0000256" key="4">
    <source>
        <dbReference type="ARBA" id="ARBA00022827"/>
    </source>
</evidence>
<dbReference type="InterPro" id="IPR051473">
    <property type="entry name" value="P2Ox-like"/>
</dbReference>
<comment type="caution">
    <text evidence="8">The sequence shown here is derived from an EMBL/GenBank/DDBJ whole genome shotgun (WGS) entry which is preliminary data.</text>
</comment>
<evidence type="ECO:0000256" key="3">
    <source>
        <dbReference type="ARBA" id="ARBA00022630"/>
    </source>
</evidence>
<gene>
    <name evidence="8" type="ORF">EZI54_20780</name>
</gene>
<accession>A0ABY1ZEL2</accession>
<dbReference type="PANTHER" id="PTHR42784">
    <property type="entry name" value="PYRANOSE 2-OXIDASE"/>
    <property type="match status" value="1"/>
</dbReference>
<dbReference type="Gene3D" id="3.50.50.60">
    <property type="entry name" value="FAD/NAD(P)-binding domain"/>
    <property type="match status" value="2"/>
</dbReference>
<dbReference type="InterPro" id="IPR000172">
    <property type="entry name" value="GMC_OxRdtase_N"/>
</dbReference>
<keyword evidence="4" id="KW-0274">FAD</keyword>
<dbReference type="EMBL" id="SJDL01000046">
    <property type="protein sequence ID" value="TBW48728.1"/>
    <property type="molecule type" value="Genomic_DNA"/>
</dbReference>
<evidence type="ECO:0000313" key="9">
    <source>
        <dbReference type="Proteomes" id="UP000313645"/>
    </source>
</evidence>
<evidence type="ECO:0000313" key="8">
    <source>
        <dbReference type="EMBL" id="TBW48728.1"/>
    </source>
</evidence>
<keyword evidence="5" id="KW-0560">Oxidoreductase</keyword>
<comment type="similarity">
    <text evidence="2">Belongs to the GMC oxidoreductase family.</text>
</comment>
<reference evidence="8 9" key="1">
    <citation type="submission" date="2019-02" db="EMBL/GenBank/DDBJ databases">
        <title>Marinobacter halodurans sp. nov., a marine bacterium isolated from sea tidal flat.</title>
        <authorList>
            <person name="Yoo Y."/>
            <person name="Lee D.W."/>
            <person name="Kim B.S."/>
            <person name="Kim J.-J."/>
        </authorList>
    </citation>
    <scope>NUCLEOTIDE SEQUENCE [LARGE SCALE GENOMIC DNA]</scope>
    <source>
        <strain evidence="8 9">YJ-S3-2</strain>
    </source>
</reference>
<feature type="domain" description="Glucose-methanol-choline oxidoreductase N-terminal" evidence="6">
    <location>
        <begin position="171"/>
        <end position="243"/>
    </location>
</feature>
<feature type="domain" description="Glucose-methanol-choline oxidoreductase C-terminal" evidence="7">
    <location>
        <begin position="382"/>
        <end position="437"/>
    </location>
</feature>
<keyword evidence="3" id="KW-0285">Flavoprotein</keyword>
<dbReference type="Pfam" id="PF05199">
    <property type="entry name" value="GMC_oxred_C"/>
    <property type="match status" value="1"/>
</dbReference>
<evidence type="ECO:0000256" key="2">
    <source>
        <dbReference type="ARBA" id="ARBA00010790"/>
    </source>
</evidence>
<dbReference type="Proteomes" id="UP000313645">
    <property type="component" value="Unassembled WGS sequence"/>
</dbReference>
<dbReference type="InterPro" id="IPR007867">
    <property type="entry name" value="GMC_OxRtase_C"/>
</dbReference>
<dbReference type="RefSeq" id="WP_131483816.1">
    <property type="nucleotide sequence ID" value="NZ_SJDL01000046.1"/>
</dbReference>
<dbReference type="InterPro" id="IPR036188">
    <property type="entry name" value="FAD/NAD-bd_sf"/>
</dbReference>
<evidence type="ECO:0000256" key="1">
    <source>
        <dbReference type="ARBA" id="ARBA00001974"/>
    </source>
</evidence>
<evidence type="ECO:0000256" key="5">
    <source>
        <dbReference type="ARBA" id="ARBA00023002"/>
    </source>
</evidence>
<comment type="cofactor">
    <cofactor evidence="1">
        <name>FAD</name>
        <dbReference type="ChEBI" id="CHEBI:57692"/>
    </cofactor>
</comment>
<protein>
    <submittedName>
        <fullName evidence="8">GMC family oxidoreductase</fullName>
    </submittedName>
</protein>
<organism evidence="8 9">
    <name type="scientific">Marinobacter halodurans</name>
    <dbReference type="NCBI Taxonomy" id="2528979"/>
    <lineage>
        <taxon>Bacteria</taxon>
        <taxon>Pseudomonadati</taxon>
        <taxon>Pseudomonadota</taxon>
        <taxon>Gammaproteobacteria</taxon>
        <taxon>Pseudomonadales</taxon>
        <taxon>Marinobacteraceae</taxon>
        <taxon>Marinobacter</taxon>
    </lineage>
</organism>
<evidence type="ECO:0000259" key="6">
    <source>
        <dbReference type="Pfam" id="PF00732"/>
    </source>
</evidence>
<keyword evidence="9" id="KW-1185">Reference proteome</keyword>
<dbReference type="PANTHER" id="PTHR42784:SF1">
    <property type="entry name" value="PYRANOSE 2-OXIDASE"/>
    <property type="match status" value="1"/>
</dbReference>
<name>A0ABY1ZEL2_9GAMM</name>
<dbReference type="Pfam" id="PF00732">
    <property type="entry name" value="GMC_oxred_N"/>
    <property type="match status" value="1"/>
</dbReference>
<sequence length="457" mass="49930">MGHTTMLVLDPENRHYDVAIIGSGPAGITLALRLARLTPFRIGLLESGLLEAAPTVQALALAQLDGDLGEAYFPMHTQRRFGGSSTIWGGFCAVLEERAFLAGDWPIPYTELERWYPAAAAMLELPDNAYRRPHAAIEGTRDIVYKPFYLSPPVRFNEKYGEEIISHPRIDLILGHTCTRLEHSGSRVRSLLLRDSLDMARSPVRLTAGTTVLACGGVGNPRLLQLSGIGRSLPVGVGLMEHPHLYAVADMYLDWGRMQDVVDRQANAVHALQLADRYCVANDVLSFSADFNLQQLVSEPLLGGRREALFTPVSLRAEIAPHPANRVGDSDQLNALGQPLSRIEFHFRFREQAHRTWRLFAEALLRSGLGRPSTLKPSFRLNSGGHLMGTTRMGSDPRQSVVDGNGRVHTTDNLYVAGSSVFPAGGASNPTYTIVALTLRLGDHLATRLGGNAYAAS</sequence>